<evidence type="ECO:0000313" key="4">
    <source>
        <dbReference type="Proteomes" id="UP000245412"/>
    </source>
</evidence>
<dbReference type="Pfam" id="PF01381">
    <property type="entry name" value="HTH_3"/>
    <property type="match status" value="1"/>
</dbReference>
<dbReference type="SUPFAM" id="SSF47413">
    <property type="entry name" value="lambda repressor-like DNA-binding domains"/>
    <property type="match status" value="1"/>
</dbReference>
<dbReference type="SMART" id="SM00530">
    <property type="entry name" value="HTH_XRE"/>
    <property type="match status" value="1"/>
</dbReference>
<dbReference type="PANTHER" id="PTHR46558">
    <property type="entry name" value="TRACRIPTIONAL REGULATORY PROTEIN-RELATED-RELATED"/>
    <property type="match status" value="1"/>
</dbReference>
<comment type="caution">
    <text evidence="3">The sequence shown here is derived from an EMBL/GenBank/DDBJ whole genome shotgun (WGS) entry which is preliminary data.</text>
</comment>
<sequence length="91" mass="10428">MFGEIIQNLRKSHGMNQVVLAQKLGVTKQAVSNWENNNILPSIDMLIKISRFFSVSCDYLLEIDHRSFIEVSGLTIEELSHIQQVINDIKK</sequence>
<accession>A0AB73T698</accession>
<dbReference type="Gene3D" id="1.10.260.40">
    <property type="entry name" value="lambda repressor-like DNA-binding domains"/>
    <property type="match status" value="1"/>
</dbReference>
<dbReference type="PANTHER" id="PTHR46558:SF11">
    <property type="entry name" value="HTH-TYPE TRANSCRIPTIONAL REGULATOR XRE"/>
    <property type="match status" value="1"/>
</dbReference>
<dbReference type="EMBL" id="QGGY01000003">
    <property type="protein sequence ID" value="PWJ77178.1"/>
    <property type="molecule type" value="Genomic_DNA"/>
</dbReference>
<proteinExistence type="predicted"/>
<organism evidence="3 4">
    <name type="scientific">Murimonas intestini</name>
    <dbReference type="NCBI Taxonomy" id="1337051"/>
    <lineage>
        <taxon>Bacteria</taxon>
        <taxon>Bacillati</taxon>
        <taxon>Bacillota</taxon>
        <taxon>Clostridia</taxon>
        <taxon>Lachnospirales</taxon>
        <taxon>Lachnospiraceae</taxon>
        <taxon>Murimonas</taxon>
    </lineage>
</organism>
<feature type="domain" description="HTH cro/C1-type" evidence="2">
    <location>
        <begin position="6"/>
        <end position="60"/>
    </location>
</feature>
<protein>
    <submittedName>
        <fullName evidence="3">DNA-binding XRE family transcriptional regulator</fullName>
    </submittedName>
</protein>
<dbReference type="InterPro" id="IPR001387">
    <property type="entry name" value="Cro/C1-type_HTH"/>
</dbReference>
<evidence type="ECO:0000259" key="2">
    <source>
        <dbReference type="PROSITE" id="PS50943"/>
    </source>
</evidence>
<keyword evidence="4" id="KW-1185">Reference proteome</keyword>
<reference evidence="3 4" key="1">
    <citation type="submission" date="2018-05" db="EMBL/GenBank/DDBJ databases">
        <authorList>
            <person name="Goeker M."/>
            <person name="Huntemann M."/>
            <person name="Clum A."/>
            <person name="Pillay M."/>
            <person name="Palaniappan K."/>
            <person name="Varghese N."/>
            <person name="Mikhailova N."/>
            <person name="Stamatis D."/>
            <person name="Reddy T."/>
            <person name="Daum C."/>
            <person name="Shapiro N."/>
            <person name="Ivanova N."/>
            <person name="Kyrpides N."/>
            <person name="Woyke T."/>
        </authorList>
    </citation>
    <scope>NUCLEOTIDE SEQUENCE [LARGE SCALE GENOMIC DNA]</scope>
    <source>
        <strain evidence="3 4">DSM 26524</strain>
    </source>
</reference>
<dbReference type="InterPro" id="IPR010982">
    <property type="entry name" value="Lambda_DNA-bd_dom_sf"/>
</dbReference>
<dbReference type="Proteomes" id="UP000245412">
    <property type="component" value="Unassembled WGS sequence"/>
</dbReference>
<evidence type="ECO:0000256" key="1">
    <source>
        <dbReference type="ARBA" id="ARBA00023125"/>
    </source>
</evidence>
<keyword evidence="1 3" id="KW-0238">DNA-binding</keyword>
<evidence type="ECO:0000313" key="3">
    <source>
        <dbReference type="EMBL" id="PWJ77178.1"/>
    </source>
</evidence>
<dbReference type="CDD" id="cd00093">
    <property type="entry name" value="HTH_XRE"/>
    <property type="match status" value="1"/>
</dbReference>
<dbReference type="RefSeq" id="WP_109625300.1">
    <property type="nucleotide sequence ID" value="NZ_JANKBI010000002.1"/>
</dbReference>
<dbReference type="PROSITE" id="PS50943">
    <property type="entry name" value="HTH_CROC1"/>
    <property type="match status" value="1"/>
</dbReference>
<gene>
    <name evidence="3" type="ORF">C7383_10319</name>
</gene>
<name>A0AB73T698_9FIRM</name>
<dbReference type="GO" id="GO:0003677">
    <property type="term" value="F:DNA binding"/>
    <property type="evidence" value="ECO:0007669"/>
    <property type="project" value="UniProtKB-KW"/>
</dbReference>
<dbReference type="AlphaFoldDB" id="A0AB73T698"/>